<name>A0A5J4VSR5_9EUKA</name>
<evidence type="ECO:0000256" key="1">
    <source>
        <dbReference type="SAM" id="MobiDB-lite"/>
    </source>
</evidence>
<gene>
    <name evidence="2" type="ORF">EZS28_019099</name>
</gene>
<dbReference type="EMBL" id="SNRW01005293">
    <property type="protein sequence ID" value="KAA6385373.1"/>
    <property type="molecule type" value="Genomic_DNA"/>
</dbReference>
<organism evidence="2 3">
    <name type="scientific">Streblomastix strix</name>
    <dbReference type="NCBI Taxonomy" id="222440"/>
    <lineage>
        <taxon>Eukaryota</taxon>
        <taxon>Metamonada</taxon>
        <taxon>Preaxostyla</taxon>
        <taxon>Oxymonadida</taxon>
        <taxon>Streblomastigidae</taxon>
        <taxon>Streblomastix</taxon>
    </lineage>
</organism>
<reference evidence="2 3" key="1">
    <citation type="submission" date="2019-03" db="EMBL/GenBank/DDBJ databases">
        <title>Single cell metagenomics reveals metabolic interactions within the superorganism composed of flagellate Streblomastix strix and complex community of Bacteroidetes bacteria on its surface.</title>
        <authorList>
            <person name="Treitli S.C."/>
            <person name="Kolisko M."/>
            <person name="Husnik F."/>
            <person name="Keeling P."/>
            <person name="Hampl V."/>
        </authorList>
    </citation>
    <scope>NUCLEOTIDE SEQUENCE [LARGE SCALE GENOMIC DNA]</scope>
    <source>
        <strain evidence="2">ST1C</strain>
    </source>
</reference>
<evidence type="ECO:0000313" key="2">
    <source>
        <dbReference type="EMBL" id="KAA6385373.1"/>
    </source>
</evidence>
<accession>A0A5J4VSR5</accession>
<dbReference type="AlphaFoldDB" id="A0A5J4VSR5"/>
<evidence type="ECO:0000313" key="3">
    <source>
        <dbReference type="Proteomes" id="UP000324800"/>
    </source>
</evidence>
<dbReference type="Proteomes" id="UP000324800">
    <property type="component" value="Unassembled WGS sequence"/>
</dbReference>
<protein>
    <submittedName>
        <fullName evidence="2">Uncharacterized protein</fullName>
    </submittedName>
</protein>
<sequence>MMEKEEIKELIIQTLDNLKATTQSVVTKEKDSRGRKRKYSSEEEAKTIARQQIKILNSDQLKDFKNNIKQRSIDVNS</sequence>
<proteinExistence type="predicted"/>
<comment type="caution">
    <text evidence="2">The sequence shown here is derived from an EMBL/GenBank/DDBJ whole genome shotgun (WGS) entry which is preliminary data.</text>
</comment>
<feature type="region of interest" description="Disordered" evidence="1">
    <location>
        <begin position="23"/>
        <end position="44"/>
    </location>
</feature>